<dbReference type="GO" id="GO:0005739">
    <property type="term" value="C:mitochondrion"/>
    <property type="evidence" value="ECO:0007669"/>
    <property type="project" value="GOC"/>
</dbReference>
<feature type="non-terminal residue" evidence="12">
    <location>
        <position position="1"/>
    </location>
</feature>
<evidence type="ECO:0000313" key="12">
    <source>
        <dbReference type="EMBL" id="ELR46827.1"/>
    </source>
</evidence>
<reference evidence="12 13" key="1">
    <citation type="journal article" date="2012" name="Nat. Genet.">
        <title>The yak genome and adaptation to life at high altitude.</title>
        <authorList>
            <person name="Qiu Q."/>
            <person name="Zhang G."/>
            <person name="Ma T."/>
            <person name="Qian W."/>
            <person name="Wang J."/>
            <person name="Ye Z."/>
            <person name="Cao C."/>
            <person name="Hu Q."/>
            <person name="Kim J."/>
            <person name="Larkin D.M."/>
            <person name="Auvil L."/>
            <person name="Capitanu B."/>
            <person name="Ma J."/>
            <person name="Lewin H.A."/>
            <person name="Qian X."/>
            <person name="Lang Y."/>
            <person name="Zhou R."/>
            <person name="Wang L."/>
            <person name="Wang K."/>
            <person name="Xia J."/>
            <person name="Liao S."/>
            <person name="Pan S."/>
            <person name="Lu X."/>
            <person name="Hou H."/>
            <person name="Wang Y."/>
            <person name="Zang X."/>
            <person name="Yin Y."/>
            <person name="Ma H."/>
            <person name="Zhang J."/>
            <person name="Wang Z."/>
            <person name="Zhang Y."/>
            <person name="Zhang D."/>
            <person name="Yonezawa T."/>
            <person name="Hasegawa M."/>
            <person name="Zhong Y."/>
            <person name="Liu W."/>
            <person name="Zhang Y."/>
            <person name="Huang Z."/>
            <person name="Zhang S."/>
            <person name="Long R."/>
            <person name="Yang H."/>
            <person name="Wang J."/>
            <person name="Lenstra J.A."/>
            <person name="Cooper D.N."/>
            <person name="Wu Y."/>
            <person name="Wang J."/>
            <person name="Shi P."/>
            <person name="Wang J."/>
            <person name="Liu J."/>
        </authorList>
    </citation>
    <scope>NUCLEOTIDE SEQUENCE [LARGE SCALE GENOMIC DNA]</scope>
    <source>
        <strain evidence="13">yakQH1</strain>
    </source>
</reference>
<protein>
    <recommendedName>
        <fullName evidence="6">Cytochrome c oxidase subunit 1</fullName>
        <ecNumber evidence="5">7.1.1.9</ecNumber>
    </recommendedName>
    <alternativeName>
        <fullName evidence="9">Cytochrome c oxidase polypeptide I</fullName>
    </alternativeName>
</protein>
<evidence type="ECO:0000256" key="2">
    <source>
        <dbReference type="ARBA" id="ARBA00001971"/>
    </source>
</evidence>
<dbReference type="PANTHER" id="PTHR10422">
    <property type="entry name" value="CYTOCHROME C OXIDASE SUBUNIT 1"/>
    <property type="match status" value="1"/>
</dbReference>
<evidence type="ECO:0000256" key="10">
    <source>
        <dbReference type="SAM" id="Phobius"/>
    </source>
</evidence>
<dbReference type="UniPathway" id="UPA00705"/>
<evidence type="ECO:0000259" key="11">
    <source>
        <dbReference type="PROSITE" id="PS50855"/>
    </source>
</evidence>
<accession>L8HUY6</accession>
<evidence type="ECO:0000256" key="8">
    <source>
        <dbReference type="ARBA" id="ARBA00023053"/>
    </source>
</evidence>
<evidence type="ECO:0000256" key="7">
    <source>
        <dbReference type="ARBA" id="ARBA00023008"/>
    </source>
</evidence>
<keyword evidence="7" id="KW-0186">Copper</keyword>
<gene>
    <name evidence="12" type="ORF">M91_00209</name>
</gene>
<comment type="cofactor">
    <cofactor evidence="1">
        <name>Cu cation</name>
        <dbReference type="ChEBI" id="CHEBI:23378"/>
    </cofactor>
</comment>
<evidence type="ECO:0000256" key="4">
    <source>
        <dbReference type="ARBA" id="ARBA00009578"/>
    </source>
</evidence>
<keyword evidence="10" id="KW-0472">Membrane</keyword>
<dbReference type="GO" id="GO:0016020">
    <property type="term" value="C:membrane"/>
    <property type="evidence" value="ECO:0007669"/>
    <property type="project" value="InterPro"/>
</dbReference>
<comment type="similarity">
    <text evidence="4">Belongs to the heme-copper respiratory oxidase family.</text>
</comment>
<dbReference type="EMBL" id="JH883290">
    <property type="protein sequence ID" value="ELR46827.1"/>
    <property type="molecule type" value="Genomic_DNA"/>
</dbReference>
<dbReference type="GO" id="GO:0006123">
    <property type="term" value="P:mitochondrial electron transport, cytochrome c to oxygen"/>
    <property type="evidence" value="ECO:0007669"/>
    <property type="project" value="TreeGrafter"/>
</dbReference>
<sequence>YPLLAGNLAHSGASVDLTIFSLHLAGVSSILGAINFITTIINIKPPAMSQYQTPLFV</sequence>
<feature type="domain" description="Cytochrome oxidase subunit I profile" evidence="11">
    <location>
        <begin position="1"/>
        <end position="57"/>
    </location>
</feature>
<evidence type="ECO:0000256" key="1">
    <source>
        <dbReference type="ARBA" id="ARBA00001935"/>
    </source>
</evidence>
<name>L8HUY6_9CETA</name>
<comment type="cofactor">
    <cofactor evidence="2">
        <name>heme</name>
        <dbReference type="ChEBI" id="CHEBI:30413"/>
    </cofactor>
</comment>
<evidence type="ECO:0000256" key="9">
    <source>
        <dbReference type="ARBA" id="ARBA00032715"/>
    </source>
</evidence>
<organism evidence="12 13">
    <name type="scientific">Bos mutus</name>
    <name type="common">wild yak</name>
    <dbReference type="NCBI Taxonomy" id="72004"/>
    <lineage>
        <taxon>Eukaryota</taxon>
        <taxon>Metazoa</taxon>
        <taxon>Chordata</taxon>
        <taxon>Craniata</taxon>
        <taxon>Vertebrata</taxon>
        <taxon>Euteleostomi</taxon>
        <taxon>Mammalia</taxon>
        <taxon>Eutheria</taxon>
        <taxon>Laurasiatheria</taxon>
        <taxon>Artiodactyla</taxon>
        <taxon>Ruminantia</taxon>
        <taxon>Pecora</taxon>
        <taxon>Bovidae</taxon>
        <taxon>Bovinae</taxon>
        <taxon>Bos</taxon>
    </lineage>
</organism>
<dbReference type="InterPro" id="IPR000883">
    <property type="entry name" value="Cyt_C_Oxase_1"/>
</dbReference>
<dbReference type="PROSITE" id="PS50855">
    <property type="entry name" value="COX1"/>
    <property type="match status" value="1"/>
</dbReference>
<keyword evidence="8" id="KW-0915">Sodium</keyword>
<dbReference type="Gene3D" id="1.20.210.10">
    <property type="entry name" value="Cytochrome c oxidase-like, subunit I domain"/>
    <property type="match status" value="1"/>
</dbReference>
<keyword evidence="10" id="KW-0812">Transmembrane</keyword>
<dbReference type="Proteomes" id="UP000011080">
    <property type="component" value="Unassembled WGS sequence"/>
</dbReference>
<dbReference type="GO" id="GO:0020037">
    <property type="term" value="F:heme binding"/>
    <property type="evidence" value="ECO:0007669"/>
    <property type="project" value="InterPro"/>
</dbReference>
<evidence type="ECO:0000256" key="6">
    <source>
        <dbReference type="ARBA" id="ARBA00015947"/>
    </source>
</evidence>
<comment type="pathway">
    <text evidence="3">Energy metabolism; oxidative phosphorylation.</text>
</comment>
<keyword evidence="10" id="KW-1133">Transmembrane helix</keyword>
<dbReference type="AlphaFoldDB" id="L8HUY6"/>
<dbReference type="EC" id="7.1.1.9" evidence="5"/>
<dbReference type="InterPro" id="IPR023616">
    <property type="entry name" value="Cyt_c_oxase-like_su1_dom"/>
</dbReference>
<evidence type="ECO:0000256" key="5">
    <source>
        <dbReference type="ARBA" id="ARBA00012949"/>
    </source>
</evidence>
<evidence type="ECO:0000256" key="3">
    <source>
        <dbReference type="ARBA" id="ARBA00004673"/>
    </source>
</evidence>
<proteinExistence type="inferred from homology"/>
<dbReference type="PANTHER" id="PTHR10422:SF18">
    <property type="entry name" value="CYTOCHROME C OXIDASE SUBUNIT 1"/>
    <property type="match status" value="1"/>
</dbReference>
<dbReference type="SUPFAM" id="SSF81442">
    <property type="entry name" value="Cytochrome c oxidase subunit I-like"/>
    <property type="match status" value="1"/>
</dbReference>
<evidence type="ECO:0000313" key="13">
    <source>
        <dbReference type="Proteomes" id="UP000011080"/>
    </source>
</evidence>
<feature type="transmembrane region" description="Helical" evidence="10">
    <location>
        <begin position="20"/>
        <end position="43"/>
    </location>
</feature>
<dbReference type="GO" id="GO:0004129">
    <property type="term" value="F:cytochrome-c oxidase activity"/>
    <property type="evidence" value="ECO:0007669"/>
    <property type="project" value="UniProtKB-EC"/>
</dbReference>
<dbReference type="GO" id="GO:0015990">
    <property type="term" value="P:electron transport coupled proton transport"/>
    <property type="evidence" value="ECO:0007669"/>
    <property type="project" value="TreeGrafter"/>
</dbReference>
<dbReference type="InterPro" id="IPR036927">
    <property type="entry name" value="Cyt_c_oxase-like_su1_sf"/>
</dbReference>